<feature type="transmembrane region" description="Helical" evidence="1">
    <location>
        <begin position="72"/>
        <end position="94"/>
    </location>
</feature>
<dbReference type="Pfam" id="PF06961">
    <property type="entry name" value="DUF1294"/>
    <property type="match status" value="1"/>
</dbReference>
<dbReference type="OrthoDB" id="53377at2157"/>
<dbReference type="PIRSF" id="PIRSF002599">
    <property type="entry name" value="Cold_shock_A"/>
    <property type="match status" value="1"/>
</dbReference>
<dbReference type="InterPro" id="IPR010718">
    <property type="entry name" value="DUF1294"/>
</dbReference>
<reference evidence="2 3" key="1">
    <citation type="submission" date="2019-06" db="EMBL/GenBank/DDBJ databases">
        <title>Draft genome sequence of Methanolobus vulcani B1d.</title>
        <authorList>
            <person name="Creighbaum A.J."/>
            <person name="Ticak T."/>
            <person name="Hariraju D."/>
            <person name="Arivett B.A."/>
            <person name="Ferguson D.J.Jr."/>
        </authorList>
    </citation>
    <scope>NUCLEOTIDE SEQUENCE [LARGE SCALE GENOMIC DNA]</scope>
    <source>
        <strain evidence="2 3">B1d</strain>
    </source>
</reference>
<evidence type="ECO:0000256" key="1">
    <source>
        <dbReference type="SAM" id="Phobius"/>
    </source>
</evidence>
<dbReference type="AlphaFoldDB" id="A0A7Z8P380"/>
<protein>
    <submittedName>
        <fullName evidence="2">DUF1294 domain-containing protein</fullName>
    </submittedName>
</protein>
<organism evidence="2 3">
    <name type="scientific">Methanolobus vulcani</name>
    <dbReference type="NCBI Taxonomy" id="38026"/>
    <lineage>
        <taxon>Archaea</taxon>
        <taxon>Methanobacteriati</taxon>
        <taxon>Methanobacteriota</taxon>
        <taxon>Stenosarchaea group</taxon>
        <taxon>Methanomicrobia</taxon>
        <taxon>Methanosarcinales</taxon>
        <taxon>Methanosarcinaceae</taxon>
        <taxon>Methanolobus</taxon>
    </lineage>
</organism>
<gene>
    <name evidence="2" type="ORF">FKV42_01055</name>
</gene>
<feature type="transmembrane region" description="Helical" evidence="1">
    <location>
        <begin position="6"/>
        <end position="22"/>
    </location>
</feature>
<dbReference type="EMBL" id="VIAQ01000006">
    <property type="protein sequence ID" value="TQD28288.1"/>
    <property type="molecule type" value="Genomic_DNA"/>
</dbReference>
<name>A0A7Z8P380_9EURY</name>
<keyword evidence="1" id="KW-0812">Transmembrane</keyword>
<evidence type="ECO:0000313" key="2">
    <source>
        <dbReference type="EMBL" id="TQD28288.1"/>
    </source>
</evidence>
<evidence type="ECO:0000313" key="3">
    <source>
        <dbReference type="Proteomes" id="UP000319335"/>
    </source>
</evidence>
<keyword evidence="3" id="KW-1185">Reference proteome</keyword>
<dbReference type="Proteomes" id="UP000319335">
    <property type="component" value="Unassembled WGS sequence"/>
</dbReference>
<keyword evidence="1" id="KW-0472">Membrane</keyword>
<accession>A0A7Z8P380</accession>
<dbReference type="RefSeq" id="WP_154808394.1">
    <property type="nucleotide sequence ID" value="NZ_VIAQ01000006.1"/>
</dbReference>
<keyword evidence="1" id="KW-1133">Transmembrane helix</keyword>
<dbReference type="InterPro" id="IPR012156">
    <property type="entry name" value="Cold_shock_CspA"/>
</dbReference>
<proteinExistence type="predicted"/>
<feature type="transmembrane region" description="Helical" evidence="1">
    <location>
        <begin position="42"/>
        <end position="60"/>
    </location>
</feature>
<dbReference type="GO" id="GO:0003676">
    <property type="term" value="F:nucleic acid binding"/>
    <property type="evidence" value="ECO:0007669"/>
    <property type="project" value="InterPro"/>
</dbReference>
<sequence>METSFIILMYLLLVNIIGFYLMCTDKRKAKKSAFRIPEKTLFMVAIIGGSIGSIAGMYRFRHKTKHSSFTIGMPLILLIQIYVLIRFLLPLYVLS</sequence>
<comment type="caution">
    <text evidence="2">The sequence shown here is derived from an EMBL/GenBank/DDBJ whole genome shotgun (WGS) entry which is preliminary data.</text>
</comment>